<accession>A0ABV9TR31</accession>
<dbReference type="RefSeq" id="WP_378251594.1">
    <property type="nucleotide sequence ID" value="NZ_JBHSIT010000001.1"/>
</dbReference>
<organism evidence="2 3">
    <name type="scientific">Actinomadura gamaensis</name>
    <dbReference type="NCBI Taxonomy" id="1763541"/>
    <lineage>
        <taxon>Bacteria</taxon>
        <taxon>Bacillati</taxon>
        <taxon>Actinomycetota</taxon>
        <taxon>Actinomycetes</taxon>
        <taxon>Streptosporangiales</taxon>
        <taxon>Thermomonosporaceae</taxon>
        <taxon>Actinomadura</taxon>
    </lineage>
</organism>
<name>A0ABV9TR31_9ACTN</name>
<keyword evidence="1" id="KW-0175">Coiled coil</keyword>
<protein>
    <submittedName>
        <fullName evidence="2">Uncharacterized protein</fullName>
    </submittedName>
</protein>
<sequence length="387" mass="42056">MDPSRPTMPAAELRAALVDDLTALNLPTALLTAKAYEILSLVRESVASGLYLGEVLGYRTDGDHERAETIARAIARAAAVARERRLQRAASLKANDPVARALGLGALVQMILRLDETLESTLFQARRETAQLVGLLAPATTPRNEPSPVAHRLPPFPLAPSGQAVRSADQVIASIENLDKELGAELASVVRYEEELKRRLDEEAAKATDTEERYDKALQEQQKWIDRNLSHLHDLKDEADELATRLSRSLASRTRAARLTLRCAEHRHIVLGTALETALSSTSELMPGMLRFPERRTDFTEVFARFLMLAAGISPDDDVPLTPLPADLPAQATALLEPSGDCASTQTRALITCLTRQGPERRIAALSLAAEPALAPLAATLRSASTH</sequence>
<proteinExistence type="predicted"/>
<reference evidence="3" key="1">
    <citation type="journal article" date="2019" name="Int. J. Syst. Evol. Microbiol.">
        <title>The Global Catalogue of Microorganisms (GCM) 10K type strain sequencing project: providing services to taxonomists for standard genome sequencing and annotation.</title>
        <authorList>
            <consortium name="The Broad Institute Genomics Platform"/>
            <consortium name="The Broad Institute Genome Sequencing Center for Infectious Disease"/>
            <person name="Wu L."/>
            <person name="Ma J."/>
        </authorList>
    </citation>
    <scope>NUCLEOTIDE SEQUENCE [LARGE SCALE GENOMIC DNA]</scope>
    <source>
        <strain evidence="3">KLKA75</strain>
    </source>
</reference>
<comment type="caution">
    <text evidence="2">The sequence shown here is derived from an EMBL/GenBank/DDBJ whole genome shotgun (WGS) entry which is preliminary data.</text>
</comment>
<dbReference type="Proteomes" id="UP001595872">
    <property type="component" value="Unassembled WGS sequence"/>
</dbReference>
<evidence type="ECO:0000256" key="1">
    <source>
        <dbReference type="SAM" id="Coils"/>
    </source>
</evidence>
<dbReference type="EMBL" id="JBHSIT010000001">
    <property type="protein sequence ID" value="MFC4905856.1"/>
    <property type="molecule type" value="Genomic_DNA"/>
</dbReference>
<evidence type="ECO:0000313" key="3">
    <source>
        <dbReference type="Proteomes" id="UP001595872"/>
    </source>
</evidence>
<keyword evidence="3" id="KW-1185">Reference proteome</keyword>
<gene>
    <name evidence="2" type="ORF">ACFPCY_00855</name>
</gene>
<evidence type="ECO:0000313" key="2">
    <source>
        <dbReference type="EMBL" id="MFC4905856.1"/>
    </source>
</evidence>
<feature type="coiled-coil region" evidence="1">
    <location>
        <begin position="175"/>
        <end position="220"/>
    </location>
</feature>